<evidence type="ECO:0000313" key="6">
    <source>
        <dbReference type="EMBL" id="BBH93640.1"/>
    </source>
</evidence>
<evidence type="ECO:0000256" key="2">
    <source>
        <dbReference type="ARBA" id="ARBA00022679"/>
    </source>
</evidence>
<comment type="similarity">
    <text evidence="1 5">Belongs to the KptA/TPT1 family.</text>
</comment>
<dbReference type="HAMAP" id="MF_00299">
    <property type="entry name" value="KptA"/>
    <property type="match status" value="1"/>
</dbReference>
<dbReference type="InterPro" id="IPR002745">
    <property type="entry name" value="Ptrans_KptA/Tpt1"/>
</dbReference>
<name>A0A455T147_9CHLR</name>
<organism evidence="6">
    <name type="scientific">Thermogemmatispora argillosa</name>
    <dbReference type="NCBI Taxonomy" id="2045280"/>
    <lineage>
        <taxon>Bacteria</taxon>
        <taxon>Bacillati</taxon>
        <taxon>Chloroflexota</taxon>
        <taxon>Ktedonobacteria</taxon>
        <taxon>Thermogemmatisporales</taxon>
        <taxon>Thermogemmatisporaceae</taxon>
        <taxon>Thermogemmatispora</taxon>
    </lineage>
</organism>
<dbReference type="InterPro" id="IPR042081">
    <property type="entry name" value="RNA_2'-PTrans_C"/>
</dbReference>
<dbReference type="GO" id="GO:0000215">
    <property type="term" value="F:tRNA 2'-phosphotransferase activity"/>
    <property type="evidence" value="ECO:0007669"/>
    <property type="project" value="TreeGrafter"/>
</dbReference>
<sequence length="190" mass="21985">MKQTEERPIDYVKLSRTVAHALRHQPALYGLELDEEGWVPVTDLLRALRRHHPDWRKVQQEDLEIMMARADKQRYELRDGKIRALYGHSLPRRLAKEEAVPPPILYHGTSPAALPAIRREGLRPMRRQYVHLSTDIATARQVGGRRTRQPVVLVVRAREASEHGIHFYRGNEQVWLADAIPPAFLCFPSL</sequence>
<evidence type="ECO:0000256" key="4">
    <source>
        <dbReference type="ARBA" id="ARBA00025212"/>
    </source>
</evidence>
<keyword evidence="3 5" id="KW-0520">NAD</keyword>
<dbReference type="InterPro" id="IPR022928">
    <property type="entry name" value="RNA_2'-PTrans_KptA"/>
</dbReference>
<accession>A0A455T147</accession>
<dbReference type="EMBL" id="AP019377">
    <property type="protein sequence ID" value="BBH93640.1"/>
    <property type="molecule type" value="Genomic_DNA"/>
</dbReference>
<dbReference type="EC" id="2.7.1.-" evidence="5"/>
<protein>
    <recommendedName>
        <fullName evidence="5">Probable RNA 2'-phosphotransferase</fullName>
        <ecNumber evidence="5">2.7.1.-</ecNumber>
    </recommendedName>
</protein>
<dbReference type="Gene3D" id="1.10.10.970">
    <property type="entry name" value="RNA 2'-phosphotransferase, Tpt1/KptA family, N-terminal domain"/>
    <property type="match status" value="1"/>
</dbReference>
<dbReference type="Gene3D" id="3.20.170.30">
    <property type="match status" value="1"/>
</dbReference>
<dbReference type="GO" id="GO:0003950">
    <property type="term" value="F:NAD+ poly-ADP-ribosyltransferase activity"/>
    <property type="evidence" value="ECO:0007669"/>
    <property type="project" value="InterPro"/>
</dbReference>
<dbReference type="InterPro" id="IPR042080">
    <property type="entry name" value="RNA_2'-PTrans_N"/>
</dbReference>
<dbReference type="PANTHER" id="PTHR12684:SF2">
    <property type="entry name" value="TRNA 2'-PHOSPHOTRANSFERASE 1"/>
    <property type="match status" value="1"/>
</dbReference>
<dbReference type="AlphaFoldDB" id="A0A455T147"/>
<dbReference type="Pfam" id="PF01885">
    <property type="entry name" value="PTS_2-RNA"/>
    <property type="match status" value="1"/>
</dbReference>
<proteinExistence type="inferred from homology"/>
<gene>
    <name evidence="5 6" type="primary">kptA</name>
    <name evidence="6" type="ORF">KTA_18390</name>
</gene>
<reference evidence="6" key="1">
    <citation type="submission" date="2018-12" db="EMBL/GenBank/DDBJ databases">
        <title>Novel natural products biosynthetic potential of the class Ktedonobacteria.</title>
        <authorList>
            <person name="Zheng Y."/>
            <person name="Saitou A."/>
            <person name="Wang C.M."/>
            <person name="Toyoda A."/>
            <person name="Minakuchi Y."/>
            <person name="Sekiguchi Y."/>
            <person name="Ueda K."/>
            <person name="Takano H."/>
            <person name="Sakai Y."/>
            <person name="Yokota A."/>
            <person name="Yabe S."/>
        </authorList>
    </citation>
    <scope>NUCLEOTIDE SEQUENCE</scope>
    <source>
        <strain evidence="6">A3-2</strain>
    </source>
</reference>
<keyword evidence="2 5" id="KW-0808">Transferase</keyword>
<dbReference type="PANTHER" id="PTHR12684">
    <property type="entry name" value="PUTATIVE PHOSPHOTRANSFERASE"/>
    <property type="match status" value="1"/>
</dbReference>
<dbReference type="GO" id="GO:0006388">
    <property type="term" value="P:tRNA splicing, via endonucleolytic cleavage and ligation"/>
    <property type="evidence" value="ECO:0007669"/>
    <property type="project" value="UniProtKB-UniRule"/>
</dbReference>
<evidence type="ECO:0000256" key="3">
    <source>
        <dbReference type="ARBA" id="ARBA00023027"/>
    </source>
</evidence>
<evidence type="ECO:0000256" key="1">
    <source>
        <dbReference type="ARBA" id="ARBA00009836"/>
    </source>
</evidence>
<evidence type="ECO:0000256" key="5">
    <source>
        <dbReference type="HAMAP-Rule" id="MF_00299"/>
    </source>
</evidence>
<comment type="function">
    <text evidence="4 5">Removes the 2'-phosphate from RNA via an intermediate in which the phosphate is ADP-ribosylated by NAD followed by a presumed transesterification to release the RNA and generate ADP-ribose 1''-2''-cyclic phosphate (APPR&gt;P). May function as an ADP-ribosylase.</text>
</comment>
<dbReference type="SUPFAM" id="SSF56399">
    <property type="entry name" value="ADP-ribosylation"/>
    <property type="match status" value="1"/>
</dbReference>